<comment type="caution">
    <text evidence="2">The sequence shown here is derived from an EMBL/GenBank/DDBJ whole genome shotgun (WGS) entry which is preliminary data.</text>
</comment>
<gene>
    <name evidence="2" type="ORF">KDL01_30020</name>
</gene>
<accession>A0A941IRN6</accession>
<feature type="region of interest" description="Disordered" evidence="1">
    <location>
        <begin position="134"/>
        <end position="159"/>
    </location>
</feature>
<dbReference type="EMBL" id="JAGSOG010000212">
    <property type="protein sequence ID" value="MBR7837554.1"/>
    <property type="molecule type" value="Genomic_DNA"/>
</dbReference>
<dbReference type="Proteomes" id="UP000675781">
    <property type="component" value="Unassembled WGS sequence"/>
</dbReference>
<proteinExistence type="predicted"/>
<evidence type="ECO:0000256" key="1">
    <source>
        <dbReference type="SAM" id="MobiDB-lite"/>
    </source>
</evidence>
<name>A0A941IRN6_9ACTN</name>
<evidence type="ECO:0000313" key="2">
    <source>
        <dbReference type="EMBL" id="MBR7837554.1"/>
    </source>
</evidence>
<feature type="compositionally biased region" description="Low complexity" evidence="1">
    <location>
        <begin position="134"/>
        <end position="148"/>
    </location>
</feature>
<organism evidence="2 3">
    <name type="scientific">Actinospica durhamensis</name>
    <dbReference type="NCBI Taxonomy" id="1508375"/>
    <lineage>
        <taxon>Bacteria</taxon>
        <taxon>Bacillati</taxon>
        <taxon>Actinomycetota</taxon>
        <taxon>Actinomycetes</taxon>
        <taxon>Catenulisporales</taxon>
        <taxon>Actinospicaceae</taxon>
        <taxon>Actinospica</taxon>
    </lineage>
</organism>
<evidence type="ECO:0000313" key="3">
    <source>
        <dbReference type="Proteomes" id="UP000675781"/>
    </source>
</evidence>
<dbReference type="AlphaFoldDB" id="A0A941IRN6"/>
<reference evidence="2" key="1">
    <citation type="submission" date="2021-04" db="EMBL/GenBank/DDBJ databases">
        <title>Genome based classification of Actinospica acidithermotolerans sp. nov., an actinobacterium isolated from an Indonesian hot spring.</title>
        <authorList>
            <person name="Kusuma A.B."/>
            <person name="Putra K.E."/>
            <person name="Nafisah S."/>
            <person name="Loh J."/>
            <person name="Nouioui I."/>
            <person name="Goodfellow M."/>
        </authorList>
    </citation>
    <scope>NUCLEOTIDE SEQUENCE</scope>
    <source>
        <strain evidence="2">CSCA 57</strain>
    </source>
</reference>
<sequence>MAEHVHPAYLRTLRTVAERRAVDEAEAVLTAAWIDQLAAARTEVLGAIAVVKAAQASARTQLRAAQQGVRPAVIACAHQRLELAERAHTDELAAAHAFLDRIDGHLEQARWTATFRQARQREDLEQLRRAWSAAHASSASNESSDGDAWTADLTGPSHE</sequence>
<dbReference type="RefSeq" id="WP_212532021.1">
    <property type="nucleotide sequence ID" value="NZ_JAGSOG010000212.1"/>
</dbReference>
<keyword evidence="3" id="KW-1185">Reference proteome</keyword>
<protein>
    <submittedName>
        <fullName evidence="2">Uncharacterized protein</fullName>
    </submittedName>
</protein>